<dbReference type="AlphaFoldDB" id="A0A9N8DI31"/>
<dbReference type="EMBL" id="CAICTM010000100">
    <property type="protein sequence ID" value="CAB9501149.1"/>
    <property type="molecule type" value="Genomic_DNA"/>
</dbReference>
<evidence type="ECO:0000313" key="4">
    <source>
        <dbReference type="Proteomes" id="UP001153069"/>
    </source>
</evidence>
<evidence type="ECO:0000313" key="3">
    <source>
        <dbReference type="EMBL" id="CAB9501149.1"/>
    </source>
</evidence>
<feature type="signal peptide" evidence="2">
    <location>
        <begin position="1"/>
        <end position="28"/>
    </location>
</feature>
<feature type="chain" id="PRO_5040244519" evidence="2">
    <location>
        <begin position="29"/>
        <end position="481"/>
    </location>
</feature>
<name>A0A9N8DI31_9STRA</name>
<keyword evidence="4" id="KW-1185">Reference proteome</keyword>
<protein>
    <submittedName>
        <fullName evidence="3">Uncharacterized protein</fullName>
    </submittedName>
</protein>
<reference evidence="3" key="1">
    <citation type="submission" date="2020-06" db="EMBL/GenBank/DDBJ databases">
        <authorList>
            <consortium name="Plant Systems Biology data submission"/>
        </authorList>
    </citation>
    <scope>NUCLEOTIDE SEQUENCE</scope>
    <source>
        <strain evidence="3">D6</strain>
    </source>
</reference>
<proteinExistence type="predicted"/>
<gene>
    <name evidence="3" type="ORF">SEMRO_101_G051540.1</name>
</gene>
<organism evidence="3 4">
    <name type="scientific">Seminavis robusta</name>
    <dbReference type="NCBI Taxonomy" id="568900"/>
    <lineage>
        <taxon>Eukaryota</taxon>
        <taxon>Sar</taxon>
        <taxon>Stramenopiles</taxon>
        <taxon>Ochrophyta</taxon>
        <taxon>Bacillariophyta</taxon>
        <taxon>Bacillariophyceae</taxon>
        <taxon>Bacillariophycidae</taxon>
        <taxon>Naviculales</taxon>
        <taxon>Naviculaceae</taxon>
        <taxon>Seminavis</taxon>
    </lineage>
</organism>
<dbReference type="Proteomes" id="UP001153069">
    <property type="component" value="Unassembled WGS sequence"/>
</dbReference>
<feature type="region of interest" description="Disordered" evidence="1">
    <location>
        <begin position="452"/>
        <end position="471"/>
    </location>
</feature>
<comment type="caution">
    <text evidence="3">The sequence shown here is derived from an EMBL/GenBank/DDBJ whole genome shotgun (WGS) entry which is preliminary data.</text>
</comment>
<accession>A0A9N8DI31</accession>
<sequence>MILRSIPLLWRLIIGLLCLVLPQSLARAGNEETCFRSTFDIILKQLTDPKSEYIVCPDTTIEIGRPSSPDYDEYEGGDWPLMPLGPNVVIKCGESGESKNNCVLNSSFFHIASFRNLPKLGLLFINADYFLVSGFTLGGTGSPFHGVPPVSVSLAAPGELQVLHDMHWKHAHLGTALSVGEMPPVSPDQVLDDLSVYVTLRRSSFQSVTYTEDLISMKRQSLIVKKTIFADVAVANHYCQNCHSSLIVCQTNEGYPTTTNAHETRTNRHDAAYCTVKNNCFYDVEATQTLLLIQEHGYGSVVLDRQRNFVSGFYVVGDLPPLEVCHHGHGLLPHYNTAEFVSCVQLQDIHYCPVLEEGTHNSEDPYYTHFYEEPEPLEDYHVVHVEPSEHDHNDHGYWNTDTISRDEDDYFPSQPDLSTRTPPCSRSLPCGQCEGDCDHDSHCRGKLKCFQRQGSSKWDSVPGCSGSGKKAQDYCYDPNDA</sequence>
<evidence type="ECO:0000256" key="2">
    <source>
        <dbReference type="SAM" id="SignalP"/>
    </source>
</evidence>
<evidence type="ECO:0000256" key="1">
    <source>
        <dbReference type="SAM" id="MobiDB-lite"/>
    </source>
</evidence>
<keyword evidence="2" id="KW-0732">Signal</keyword>